<keyword evidence="3" id="KW-1185">Reference proteome</keyword>
<dbReference type="AlphaFoldDB" id="A0A9P4SHA7"/>
<name>A0A9P4SHA7_9PEZI</name>
<reference evidence="2" key="1">
    <citation type="journal article" date="2020" name="Stud. Mycol.">
        <title>101 Dothideomycetes genomes: a test case for predicting lifestyles and emergence of pathogens.</title>
        <authorList>
            <person name="Haridas S."/>
            <person name="Albert R."/>
            <person name="Binder M."/>
            <person name="Bloem J."/>
            <person name="Labutti K."/>
            <person name="Salamov A."/>
            <person name="Andreopoulos B."/>
            <person name="Baker S."/>
            <person name="Barry K."/>
            <person name="Bills G."/>
            <person name="Bluhm B."/>
            <person name="Cannon C."/>
            <person name="Castanera R."/>
            <person name="Culley D."/>
            <person name="Daum C."/>
            <person name="Ezra D."/>
            <person name="Gonzalez J."/>
            <person name="Henrissat B."/>
            <person name="Kuo A."/>
            <person name="Liang C."/>
            <person name="Lipzen A."/>
            <person name="Lutzoni F."/>
            <person name="Magnuson J."/>
            <person name="Mondo S."/>
            <person name="Nolan M."/>
            <person name="Ohm R."/>
            <person name="Pangilinan J."/>
            <person name="Park H.-J."/>
            <person name="Ramirez L."/>
            <person name="Alfaro M."/>
            <person name="Sun H."/>
            <person name="Tritt A."/>
            <person name="Yoshinaga Y."/>
            <person name="Zwiers L.-H."/>
            <person name="Turgeon B."/>
            <person name="Goodwin S."/>
            <person name="Spatafora J."/>
            <person name="Crous P."/>
            <person name="Grigoriev I."/>
        </authorList>
    </citation>
    <scope>NUCLEOTIDE SEQUENCE</scope>
    <source>
        <strain evidence="2">CBS 101060</strain>
    </source>
</reference>
<dbReference type="OrthoDB" id="5359669at2759"/>
<sequence>MGLNYLASTPVLVLPPQNPPPHYFADGMQTFNQSMISQSIQRTPSPSSPAYRKFPTPPSLNYQVALSNSVVGRKRSRDEDVMSSEDLEDGSYVSAFAAPPEPKVEPIYGPGMTLIYPGDRIGWSVSAESQSGTWIEEKQNEEDAATQRPIAISRKSQRVVGGVRRDSVCSRRPSSESSEIMTPTTAPAVVRDVTLDQATMILGIGWKTLSDSPAKRGWEKFIENHYSLSSVNVLLEKESLSVYVVRATDLDDLQEKYFLFQENLQSYRLIAVNIEQAIASLAQLPNAQLGPEVHAKDRSQSPVIATTSSSAIVDEVEMEL</sequence>
<evidence type="ECO:0000256" key="1">
    <source>
        <dbReference type="SAM" id="MobiDB-lite"/>
    </source>
</evidence>
<feature type="region of interest" description="Disordered" evidence="1">
    <location>
        <begin position="163"/>
        <end position="183"/>
    </location>
</feature>
<organism evidence="2 3">
    <name type="scientific">Patellaria atrata CBS 101060</name>
    <dbReference type="NCBI Taxonomy" id="1346257"/>
    <lineage>
        <taxon>Eukaryota</taxon>
        <taxon>Fungi</taxon>
        <taxon>Dikarya</taxon>
        <taxon>Ascomycota</taxon>
        <taxon>Pezizomycotina</taxon>
        <taxon>Dothideomycetes</taxon>
        <taxon>Dothideomycetes incertae sedis</taxon>
        <taxon>Patellariales</taxon>
        <taxon>Patellariaceae</taxon>
        <taxon>Patellaria</taxon>
    </lineage>
</organism>
<evidence type="ECO:0000313" key="2">
    <source>
        <dbReference type="EMBL" id="KAF2841807.1"/>
    </source>
</evidence>
<dbReference type="Proteomes" id="UP000799429">
    <property type="component" value="Unassembled WGS sequence"/>
</dbReference>
<gene>
    <name evidence="2" type="ORF">M501DRAFT_927662</name>
</gene>
<dbReference type="EMBL" id="MU006090">
    <property type="protein sequence ID" value="KAF2841807.1"/>
    <property type="molecule type" value="Genomic_DNA"/>
</dbReference>
<proteinExistence type="predicted"/>
<protein>
    <submittedName>
        <fullName evidence="2">Uncharacterized protein</fullName>
    </submittedName>
</protein>
<evidence type="ECO:0000313" key="3">
    <source>
        <dbReference type="Proteomes" id="UP000799429"/>
    </source>
</evidence>
<comment type="caution">
    <text evidence="2">The sequence shown here is derived from an EMBL/GenBank/DDBJ whole genome shotgun (WGS) entry which is preliminary data.</text>
</comment>
<accession>A0A9P4SHA7</accession>
<feature type="compositionally biased region" description="Low complexity" evidence="1">
    <location>
        <begin position="170"/>
        <end position="179"/>
    </location>
</feature>